<organism evidence="2 3">
    <name type="scientific">Paenibacillus hexagrammi</name>
    <dbReference type="NCBI Taxonomy" id="2908839"/>
    <lineage>
        <taxon>Bacteria</taxon>
        <taxon>Bacillati</taxon>
        <taxon>Bacillota</taxon>
        <taxon>Bacilli</taxon>
        <taxon>Bacillales</taxon>
        <taxon>Paenibacillaceae</taxon>
        <taxon>Paenibacillus</taxon>
    </lineage>
</organism>
<gene>
    <name evidence="2" type="ORF">L0M14_17335</name>
</gene>
<feature type="domain" description="Glycosyltransferase 2-like" evidence="1">
    <location>
        <begin position="105"/>
        <end position="190"/>
    </location>
</feature>
<proteinExistence type="predicted"/>
<evidence type="ECO:0000259" key="1">
    <source>
        <dbReference type="Pfam" id="PF00535"/>
    </source>
</evidence>
<dbReference type="Proteomes" id="UP001649230">
    <property type="component" value="Chromosome"/>
</dbReference>
<keyword evidence="3" id="KW-1185">Reference proteome</keyword>
<dbReference type="Gene3D" id="3.90.550.10">
    <property type="entry name" value="Spore Coat Polysaccharide Biosynthesis Protein SpsA, Chain A"/>
    <property type="match status" value="1"/>
</dbReference>
<keyword evidence="2" id="KW-0328">Glycosyltransferase</keyword>
<dbReference type="InterPro" id="IPR029044">
    <property type="entry name" value="Nucleotide-diphossugar_trans"/>
</dbReference>
<sequence length="477" mass="55124">MKAKYQAIASLLRDRQFKKAEDEAKEAVRRIPLDGQFWMMLGEALLHQGYGLAAKRVFERAWLLDPQAEWVHRMYDRIASTPRGDERYDIEGLLHVPRVKVAAAILTRNEASRISRCIEALQAAVDEIIVVDSSTDETPELAARYAKVKVIPIEWRDDFAAARNAALPHLQSDWVIWIDADEELLAEDVGAIREVAGLFHNLETIPVLHVWHLNLVHGDIHHDFSQSRMFPLQRGLQFWGRIHEQIGTAEGIYGQDTYRRTVRIRLRHNGYDPEVVKTRGKLERNIRLLRLMIEEEPGNPGHYLYLGRELLASGEQQQAAEMLRRAEQLALQTPSFGRQLDIYKLLVHLMIEQRKYAEAESYCLKALEYEPNFPDAHYLLAQVRIRQADELYRLAEEALHAAVRYLPSYRGTVNPDYQIGEWKAEAALAEAAIRSGRLSVARSLLDKLKRHQPSWVEKRLTWIERERELLNASKPMD</sequence>
<dbReference type="Pfam" id="PF13432">
    <property type="entry name" value="TPR_16"/>
    <property type="match status" value="1"/>
</dbReference>
<dbReference type="SUPFAM" id="SSF53448">
    <property type="entry name" value="Nucleotide-diphospho-sugar transferases"/>
    <property type="match status" value="1"/>
</dbReference>
<dbReference type="Pfam" id="PF00535">
    <property type="entry name" value="Glycos_transf_2"/>
    <property type="match status" value="1"/>
</dbReference>
<dbReference type="GO" id="GO:0016757">
    <property type="term" value="F:glycosyltransferase activity"/>
    <property type="evidence" value="ECO:0007669"/>
    <property type="project" value="UniProtKB-KW"/>
</dbReference>
<dbReference type="InterPro" id="IPR011990">
    <property type="entry name" value="TPR-like_helical_dom_sf"/>
</dbReference>
<keyword evidence="2" id="KW-0808">Transferase</keyword>
<dbReference type="Gene3D" id="1.25.40.10">
    <property type="entry name" value="Tetratricopeptide repeat domain"/>
    <property type="match status" value="2"/>
</dbReference>
<dbReference type="PANTHER" id="PTHR43630">
    <property type="entry name" value="POLY-BETA-1,6-N-ACETYL-D-GLUCOSAMINE SYNTHASE"/>
    <property type="match status" value="1"/>
</dbReference>
<evidence type="ECO:0000313" key="2">
    <source>
        <dbReference type="EMBL" id="UJF31569.1"/>
    </source>
</evidence>
<evidence type="ECO:0000313" key="3">
    <source>
        <dbReference type="Proteomes" id="UP001649230"/>
    </source>
</evidence>
<dbReference type="RefSeq" id="WP_235117915.1">
    <property type="nucleotide sequence ID" value="NZ_CP090978.1"/>
</dbReference>
<dbReference type="EMBL" id="CP090978">
    <property type="protein sequence ID" value="UJF31569.1"/>
    <property type="molecule type" value="Genomic_DNA"/>
</dbReference>
<accession>A0ABY3SEB6</accession>
<protein>
    <submittedName>
        <fullName evidence="2">Glycosyltransferase</fullName>
        <ecNumber evidence="2">2.4.-.-</ecNumber>
    </submittedName>
</protein>
<dbReference type="EC" id="2.4.-.-" evidence="2"/>
<name>A0ABY3SEB6_9BACL</name>
<dbReference type="SUPFAM" id="SSF48452">
    <property type="entry name" value="TPR-like"/>
    <property type="match status" value="2"/>
</dbReference>
<dbReference type="InterPro" id="IPR001173">
    <property type="entry name" value="Glyco_trans_2-like"/>
</dbReference>
<reference evidence="2 3" key="1">
    <citation type="journal article" date="2024" name="Int. J. Syst. Evol. Microbiol.">
        <title>Paenibacillus hexagrammi sp. nov., a novel bacterium isolated from the gut content of Hexagrammos agrammus.</title>
        <authorList>
            <person name="Jung H.K."/>
            <person name="Kim D.G."/>
            <person name="Zin H."/>
            <person name="Park J."/>
            <person name="Jung H."/>
            <person name="Kim Y.O."/>
            <person name="Kong H.J."/>
            <person name="Kim J.W."/>
            <person name="Kim Y.S."/>
        </authorList>
    </citation>
    <scope>NUCLEOTIDE SEQUENCE [LARGE SCALE GENOMIC DNA]</scope>
    <source>
        <strain evidence="2 3">YPD9-1</strain>
    </source>
</reference>
<dbReference type="PANTHER" id="PTHR43630:SF2">
    <property type="entry name" value="GLYCOSYLTRANSFERASE"/>
    <property type="match status" value="1"/>
</dbReference>